<dbReference type="RefSeq" id="WP_167168173.1">
    <property type="nucleotide sequence ID" value="NZ_BAAAOO010000007.1"/>
</dbReference>
<evidence type="ECO:0000259" key="4">
    <source>
        <dbReference type="PROSITE" id="PS50995"/>
    </source>
</evidence>
<evidence type="ECO:0000313" key="6">
    <source>
        <dbReference type="Proteomes" id="UP000749311"/>
    </source>
</evidence>
<reference evidence="5 6" key="1">
    <citation type="submission" date="2020-02" db="EMBL/GenBank/DDBJ databases">
        <title>Sequencing the genomes of 1000 actinobacteria strains.</title>
        <authorList>
            <person name="Klenk H.-P."/>
        </authorList>
    </citation>
    <scope>NUCLEOTIDE SEQUENCE [LARGE SCALE GENOMIC DNA]</scope>
    <source>
        <strain evidence="5 6">DSM 19609</strain>
    </source>
</reference>
<dbReference type="PROSITE" id="PS01117">
    <property type="entry name" value="HTH_MARR_1"/>
    <property type="match status" value="1"/>
</dbReference>
<gene>
    <name evidence="5" type="ORF">FB473_002470</name>
</gene>
<evidence type="ECO:0000256" key="2">
    <source>
        <dbReference type="ARBA" id="ARBA00023125"/>
    </source>
</evidence>
<dbReference type="SMART" id="SM00347">
    <property type="entry name" value="HTH_MARR"/>
    <property type="match status" value="1"/>
</dbReference>
<name>A0ABX0SLA5_9ACTN</name>
<keyword evidence="6" id="KW-1185">Reference proteome</keyword>
<evidence type="ECO:0000313" key="5">
    <source>
        <dbReference type="EMBL" id="NIH57825.1"/>
    </source>
</evidence>
<dbReference type="Proteomes" id="UP000749311">
    <property type="component" value="Unassembled WGS sequence"/>
</dbReference>
<dbReference type="SUPFAM" id="SSF46785">
    <property type="entry name" value="Winged helix' DNA-binding domain"/>
    <property type="match status" value="1"/>
</dbReference>
<protein>
    <submittedName>
        <fullName evidence="5">DNA-binding MarR family transcriptional regulator</fullName>
    </submittedName>
</protein>
<dbReference type="InterPro" id="IPR023187">
    <property type="entry name" value="Tscrpt_reg_MarR-type_CS"/>
</dbReference>
<comment type="caution">
    <text evidence="5">The sequence shown here is derived from an EMBL/GenBank/DDBJ whole genome shotgun (WGS) entry which is preliminary data.</text>
</comment>
<keyword evidence="2 5" id="KW-0238">DNA-binding</keyword>
<keyword evidence="3" id="KW-0804">Transcription</keyword>
<dbReference type="InterPro" id="IPR039422">
    <property type="entry name" value="MarR/SlyA-like"/>
</dbReference>
<organism evidence="5 6">
    <name type="scientific">Brooklawnia cerclae</name>
    <dbReference type="NCBI Taxonomy" id="349934"/>
    <lineage>
        <taxon>Bacteria</taxon>
        <taxon>Bacillati</taxon>
        <taxon>Actinomycetota</taxon>
        <taxon>Actinomycetes</taxon>
        <taxon>Propionibacteriales</taxon>
        <taxon>Propionibacteriaceae</taxon>
        <taxon>Brooklawnia</taxon>
    </lineage>
</organism>
<proteinExistence type="predicted"/>
<feature type="domain" description="HTH marR-type" evidence="4">
    <location>
        <begin position="1"/>
        <end position="147"/>
    </location>
</feature>
<dbReference type="EMBL" id="JAAMOZ010000001">
    <property type="protein sequence ID" value="NIH57825.1"/>
    <property type="molecule type" value="Genomic_DNA"/>
</dbReference>
<dbReference type="Gene3D" id="1.10.10.10">
    <property type="entry name" value="Winged helix-like DNA-binding domain superfamily/Winged helix DNA-binding domain"/>
    <property type="match status" value="1"/>
</dbReference>
<dbReference type="PANTHER" id="PTHR33164:SF99">
    <property type="entry name" value="MARR FAMILY REGULATORY PROTEIN"/>
    <property type="match status" value="1"/>
</dbReference>
<dbReference type="InterPro" id="IPR036388">
    <property type="entry name" value="WH-like_DNA-bd_sf"/>
</dbReference>
<dbReference type="PROSITE" id="PS50995">
    <property type="entry name" value="HTH_MARR_2"/>
    <property type="match status" value="1"/>
</dbReference>
<dbReference type="InterPro" id="IPR000835">
    <property type="entry name" value="HTH_MarR-typ"/>
</dbReference>
<evidence type="ECO:0000256" key="1">
    <source>
        <dbReference type="ARBA" id="ARBA00023015"/>
    </source>
</evidence>
<sequence>MSEPAPRAIAAIRAWYRLDRAFVAANGWLRREHGVTGEQVGIARIVGERESWPMSQLRARLSMHPATLGQVLARLEERGLVRTSPDGDDGRRRNVALTARGRDLLAAIPLVGPVRLRTAHADPAELEALTRGFELAVELFGLARFADDPDFIDVRPIDTKSTDTQEQR</sequence>
<dbReference type="PANTHER" id="PTHR33164">
    <property type="entry name" value="TRANSCRIPTIONAL REGULATOR, MARR FAMILY"/>
    <property type="match status" value="1"/>
</dbReference>
<evidence type="ECO:0000256" key="3">
    <source>
        <dbReference type="ARBA" id="ARBA00023163"/>
    </source>
</evidence>
<accession>A0ABX0SLA5</accession>
<dbReference type="InterPro" id="IPR036390">
    <property type="entry name" value="WH_DNA-bd_sf"/>
</dbReference>
<keyword evidence="1" id="KW-0805">Transcription regulation</keyword>
<dbReference type="GO" id="GO:0003677">
    <property type="term" value="F:DNA binding"/>
    <property type="evidence" value="ECO:0007669"/>
    <property type="project" value="UniProtKB-KW"/>
</dbReference>
<dbReference type="Pfam" id="PF12802">
    <property type="entry name" value="MarR_2"/>
    <property type="match status" value="1"/>
</dbReference>